<evidence type="ECO:0000256" key="3">
    <source>
        <dbReference type="ARBA" id="ARBA00022989"/>
    </source>
</evidence>
<proteinExistence type="predicted"/>
<dbReference type="EMBL" id="CM002294">
    <property type="protein sequence ID" value="ESW17094.1"/>
    <property type="molecule type" value="Genomic_DNA"/>
</dbReference>
<dbReference type="OrthoDB" id="1742190at2759"/>
<keyword evidence="4 6" id="KW-0472">Membrane</keyword>
<dbReference type="InterPro" id="IPR039421">
    <property type="entry name" value="Type_1_exporter"/>
</dbReference>
<dbReference type="Gramene" id="ESW17094">
    <property type="protein sequence ID" value="ESW17094"/>
    <property type="gene ID" value="PHAVU_007G2098000g"/>
</dbReference>
<reference evidence="8" key="1">
    <citation type="journal article" date="2014" name="Nat. Genet.">
        <title>A reference genome for common bean and genome-wide analysis of dual domestications.</title>
        <authorList>
            <person name="Schmutz J."/>
            <person name="McClean P.E."/>
            <person name="Mamidi S."/>
            <person name="Wu G.A."/>
            <person name="Cannon S.B."/>
            <person name="Grimwood J."/>
            <person name="Jenkins J."/>
            <person name="Shu S."/>
            <person name="Song Q."/>
            <person name="Chavarro C."/>
            <person name="Torres-Torres M."/>
            <person name="Geffroy V."/>
            <person name="Moghaddam S.M."/>
            <person name="Gao D."/>
            <person name="Abernathy B."/>
            <person name="Barry K."/>
            <person name="Blair M."/>
            <person name="Brick M.A."/>
            <person name="Chovatia M."/>
            <person name="Gepts P."/>
            <person name="Goodstein D.M."/>
            <person name="Gonzales M."/>
            <person name="Hellsten U."/>
            <person name="Hyten D.L."/>
            <person name="Jia G."/>
            <person name="Kelly J.D."/>
            <person name="Kudrna D."/>
            <person name="Lee R."/>
            <person name="Richard M.M."/>
            <person name="Miklas P.N."/>
            <person name="Osorno J.M."/>
            <person name="Rodrigues J."/>
            <person name="Thareau V."/>
            <person name="Urrea C.A."/>
            <person name="Wang M."/>
            <person name="Yu Y."/>
            <person name="Zhang M."/>
            <person name="Wing R.A."/>
            <person name="Cregan P.B."/>
            <person name="Rokhsar D.S."/>
            <person name="Jackson S.A."/>
        </authorList>
    </citation>
    <scope>NUCLEOTIDE SEQUENCE [LARGE SCALE GENOMIC DNA]</scope>
    <source>
        <strain evidence="8">cv. G19833</strain>
    </source>
</reference>
<dbReference type="Gene3D" id="1.20.1560.10">
    <property type="entry name" value="ABC transporter type 1, transmembrane domain"/>
    <property type="match status" value="1"/>
</dbReference>
<dbReference type="GO" id="GO:0005524">
    <property type="term" value="F:ATP binding"/>
    <property type="evidence" value="ECO:0007669"/>
    <property type="project" value="InterPro"/>
</dbReference>
<feature type="compositionally biased region" description="Basic and acidic residues" evidence="5">
    <location>
        <begin position="10"/>
        <end position="30"/>
    </location>
</feature>
<evidence type="ECO:0000313" key="7">
    <source>
        <dbReference type="EMBL" id="ESW17094.1"/>
    </source>
</evidence>
<accession>V7BGS5</accession>
<evidence type="ECO:0000256" key="2">
    <source>
        <dbReference type="ARBA" id="ARBA00022692"/>
    </source>
</evidence>
<dbReference type="Proteomes" id="UP000000226">
    <property type="component" value="Chromosome 7"/>
</dbReference>
<evidence type="ECO:0000313" key="8">
    <source>
        <dbReference type="Proteomes" id="UP000000226"/>
    </source>
</evidence>
<evidence type="ECO:0000256" key="1">
    <source>
        <dbReference type="ARBA" id="ARBA00004141"/>
    </source>
</evidence>
<gene>
    <name evidence="7" type="ORF">PHAVU_007G2098000g</name>
</gene>
<evidence type="ECO:0000256" key="5">
    <source>
        <dbReference type="SAM" id="MobiDB-lite"/>
    </source>
</evidence>
<dbReference type="GO" id="GO:0005886">
    <property type="term" value="C:plasma membrane"/>
    <property type="evidence" value="ECO:0007669"/>
    <property type="project" value="TreeGrafter"/>
</dbReference>
<dbReference type="eggNOG" id="KOG0055">
    <property type="taxonomic scope" value="Eukaryota"/>
</dbReference>
<sequence>MCEMGVENGDEIKHKEASTSEGTRKKQKEKAETVPFHKLFAFADSTDILFMGAGSIGAIGNGVALPLMALLIGQIIDDFSATKPNSNVLQDVSQ</sequence>
<keyword evidence="8" id="KW-1185">Reference proteome</keyword>
<evidence type="ECO:0008006" key="9">
    <source>
        <dbReference type="Google" id="ProtNLM"/>
    </source>
</evidence>
<organism evidence="7 8">
    <name type="scientific">Phaseolus vulgaris</name>
    <name type="common">Kidney bean</name>
    <name type="synonym">French bean</name>
    <dbReference type="NCBI Taxonomy" id="3885"/>
    <lineage>
        <taxon>Eukaryota</taxon>
        <taxon>Viridiplantae</taxon>
        <taxon>Streptophyta</taxon>
        <taxon>Embryophyta</taxon>
        <taxon>Tracheophyta</taxon>
        <taxon>Spermatophyta</taxon>
        <taxon>Magnoliopsida</taxon>
        <taxon>eudicotyledons</taxon>
        <taxon>Gunneridae</taxon>
        <taxon>Pentapetalae</taxon>
        <taxon>rosids</taxon>
        <taxon>fabids</taxon>
        <taxon>Fabales</taxon>
        <taxon>Fabaceae</taxon>
        <taxon>Papilionoideae</taxon>
        <taxon>50 kb inversion clade</taxon>
        <taxon>NPAAA clade</taxon>
        <taxon>indigoferoid/millettioid clade</taxon>
        <taxon>Phaseoleae</taxon>
        <taxon>Phaseolus</taxon>
    </lineage>
</organism>
<name>V7BGS5_PHAVU</name>
<feature type="transmembrane region" description="Helical" evidence="6">
    <location>
        <begin position="48"/>
        <end position="73"/>
    </location>
</feature>
<protein>
    <recommendedName>
        <fullName evidence="9">ABC transmembrane type-1 domain-containing protein</fullName>
    </recommendedName>
</protein>
<dbReference type="AlphaFoldDB" id="V7BGS5"/>
<dbReference type="GO" id="GO:0042626">
    <property type="term" value="F:ATPase-coupled transmembrane transporter activity"/>
    <property type="evidence" value="ECO:0007669"/>
    <property type="project" value="TreeGrafter"/>
</dbReference>
<dbReference type="PANTHER" id="PTHR24222:SF76">
    <property type="entry name" value="MYCOBACTIN IMPORT ATP-BINDING_PERMEASE PROTEIN IRTB"/>
    <property type="match status" value="1"/>
</dbReference>
<feature type="region of interest" description="Disordered" evidence="5">
    <location>
        <begin position="1"/>
        <end position="30"/>
    </location>
</feature>
<feature type="non-terminal residue" evidence="7">
    <location>
        <position position="94"/>
    </location>
</feature>
<dbReference type="InterPro" id="IPR036640">
    <property type="entry name" value="ABC1_TM_sf"/>
</dbReference>
<comment type="subcellular location">
    <subcellularLocation>
        <location evidence="1">Membrane</location>
        <topology evidence="1">Multi-pass membrane protein</topology>
    </subcellularLocation>
</comment>
<evidence type="ECO:0000256" key="4">
    <source>
        <dbReference type="ARBA" id="ARBA00023136"/>
    </source>
</evidence>
<dbReference type="OMA" id="MCEMGVE"/>
<evidence type="ECO:0000256" key="6">
    <source>
        <dbReference type="SAM" id="Phobius"/>
    </source>
</evidence>
<dbReference type="PANTHER" id="PTHR24222">
    <property type="entry name" value="ABC TRANSPORTER B FAMILY"/>
    <property type="match status" value="1"/>
</dbReference>
<keyword evidence="2 6" id="KW-0812">Transmembrane</keyword>
<keyword evidence="3 6" id="KW-1133">Transmembrane helix</keyword>